<keyword evidence="9" id="KW-1185">Reference proteome</keyword>
<evidence type="ECO:0000256" key="5">
    <source>
        <dbReference type="ARBA" id="ARBA00078118"/>
    </source>
</evidence>
<dbReference type="GO" id="GO:0004364">
    <property type="term" value="F:glutathione transferase activity"/>
    <property type="evidence" value="ECO:0007669"/>
    <property type="project" value="UniProtKB-EC"/>
</dbReference>
<evidence type="ECO:0000256" key="3">
    <source>
        <dbReference type="ARBA" id="ARBA00038317"/>
    </source>
</evidence>
<dbReference type="InterPro" id="IPR040079">
    <property type="entry name" value="Glutathione_S-Trfase"/>
</dbReference>
<dbReference type="CDD" id="cd03039">
    <property type="entry name" value="GST_N_Sigma_like"/>
    <property type="match status" value="1"/>
</dbReference>
<dbReference type="InterPro" id="IPR036249">
    <property type="entry name" value="Thioredoxin-like_sf"/>
</dbReference>
<accession>A0AA36CTR4</accession>
<dbReference type="SFLD" id="SFLDG01205">
    <property type="entry name" value="AMPS.1"/>
    <property type="match status" value="1"/>
</dbReference>
<comment type="catalytic activity">
    <reaction evidence="4">
        <text>RX + glutathione = an S-substituted glutathione + a halide anion + H(+)</text>
        <dbReference type="Rhea" id="RHEA:16437"/>
        <dbReference type="ChEBI" id="CHEBI:15378"/>
        <dbReference type="ChEBI" id="CHEBI:16042"/>
        <dbReference type="ChEBI" id="CHEBI:17792"/>
        <dbReference type="ChEBI" id="CHEBI:57925"/>
        <dbReference type="ChEBI" id="CHEBI:90779"/>
        <dbReference type="EC" id="2.5.1.18"/>
    </reaction>
</comment>
<evidence type="ECO:0000259" key="7">
    <source>
        <dbReference type="PROSITE" id="PS50405"/>
    </source>
</evidence>
<dbReference type="EC" id="2.5.1.18" evidence="1"/>
<organism evidence="8 9">
    <name type="scientific">Mesorhabditis spiculigera</name>
    <dbReference type="NCBI Taxonomy" id="96644"/>
    <lineage>
        <taxon>Eukaryota</taxon>
        <taxon>Metazoa</taxon>
        <taxon>Ecdysozoa</taxon>
        <taxon>Nematoda</taxon>
        <taxon>Chromadorea</taxon>
        <taxon>Rhabditida</taxon>
        <taxon>Rhabditina</taxon>
        <taxon>Rhabditomorpha</taxon>
        <taxon>Rhabditoidea</taxon>
        <taxon>Rhabditidae</taxon>
        <taxon>Mesorhabditinae</taxon>
        <taxon>Mesorhabditis</taxon>
    </lineage>
</organism>
<comment type="similarity">
    <text evidence="3">Belongs to the GST superfamily. Sigma family.</text>
</comment>
<proteinExistence type="inferred from homology"/>
<evidence type="ECO:0000259" key="6">
    <source>
        <dbReference type="PROSITE" id="PS50404"/>
    </source>
</evidence>
<dbReference type="Gene3D" id="1.20.1050.10">
    <property type="match status" value="1"/>
</dbReference>
<dbReference type="PROSITE" id="PS50404">
    <property type="entry name" value="GST_NTER"/>
    <property type="match status" value="1"/>
</dbReference>
<dbReference type="SUPFAM" id="SSF52833">
    <property type="entry name" value="Thioredoxin-like"/>
    <property type="match status" value="1"/>
</dbReference>
<gene>
    <name evidence="8" type="ORF">MSPICULIGERA_LOCUS13016</name>
</gene>
<evidence type="ECO:0000256" key="4">
    <source>
        <dbReference type="ARBA" id="ARBA00047960"/>
    </source>
</evidence>
<dbReference type="Gene3D" id="3.40.30.10">
    <property type="entry name" value="Glutaredoxin"/>
    <property type="match status" value="1"/>
</dbReference>
<sequence length="206" mass="23930">MVHYKLTYYAFYGLGEPSRQLFALANVDFEDHRVRREEWAALKNSTPFGQMPVLEVDGKQLAQSKAIARYLAHQFGFAGETLWEQAQVDAWGDQISDYMNEVLDYFHFKVGYTPGDAEAAYQTQVIPARERFFPIAVKQLMENGSGFLVGNKVSWADLFLIYHVETFRNCRPEYVDDYPGILAHFEKVRAIPELKKWLEKRPEAQY</sequence>
<dbReference type="GO" id="GO:0006749">
    <property type="term" value="P:glutathione metabolic process"/>
    <property type="evidence" value="ECO:0007669"/>
    <property type="project" value="TreeGrafter"/>
</dbReference>
<feature type="domain" description="GST N-terminal" evidence="6">
    <location>
        <begin position="2"/>
        <end position="79"/>
    </location>
</feature>
<dbReference type="PROSITE" id="PS50405">
    <property type="entry name" value="GST_CTER"/>
    <property type="match status" value="1"/>
</dbReference>
<dbReference type="InterPro" id="IPR004045">
    <property type="entry name" value="Glutathione_S-Trfase_N"/>
</dbReference>
<dbReference type="InterPro" id="IPR010987">
    <property type="entry name" value="Glutathione-S-Trfase_C-like"/>
</dbReference>
<dbReference type="SUPFAM" id="SSF47616">
    <property type="entry name" value="GST C-terminal domain-like"/>
    <property type="match status" value="1"/>
</dbReference>
<name>A0AA36CTR4_9BILA</name>
<comment type="caution">
    <text evidence="8">The sequence shown here is derived from an EMBL/GenBank/DDBJ whole genome shotgun (WGS) entry which is preliminary data.</text>
</comment>
<dbReference type="FunFam" id="3.40.30.10:FF:000189">
    <property type="entry name" value="Glutathione S-Transferase"/>
    <property type="match status" value="1"/>
</dbReference>
<dbReference type="Pfam" id="PF14497">
    <property type="entry name" value="GST_C_3"/>
    <property type="match status" value="1"/>
</dbReference>
<evidence type="ECO:0000313" key="8">
    <source>
        <dbReference type="EMBL" id="CAJ0574688.1"/>
    </source>
</evidence>
<dbReference type="InterPro" id="IPR036282">
    <property type="entry name" value="Glutathione-S-Trfase_C_sf"/>
</dbReference>
<dbReference type="EMBL" id="CATQJA010002632">
    <property type="protein sequence ID" value="CAJ0574688.1"/>
    <property type="molecule type" value="Genomic_DNA"/>
</dbReference>
<protein>
    <recommendedName>
        <fullName evidence="1">glutathione transferase</fullName>
        <ecNumber evidence="1">2.5.1.18</ecNumber>
    </recommendedName>
    <alternativeName>
        <fullName evidence="5">GST class-sigma</fullName>
    </alternativeName>
</protein>
<keyword evidence="2" id="KW-0808">Transferase</keyword>
<dbReference type="Proteomes" id="UP001177023">
    <property type="component" value="Unassembled WGS sequence"/>
</dbReference>
<dbReference type="PANTHER" id="PTHR11571:SF256">
    <property type="entry name" value="GST C-TERMINAL DOMAIN-CONTAINING PROTEIN-RELATED"/>
    <property type="match status" value="1"/>
</dbReference>
<feature type="non-terminal residue" evidence="8">
    <location>
        <position position="1"/>
    </location>
</feature>
<dbReference type="SFLD" id="SFLDS00019">
    <property type="entry name" value="Glutathione_Transferase_(cytos"/>
    <property type="match status" value="1"/>
</dbReference>
<dbReference type="InterPro" id="IPR050213">
    <property type="entry name" value="GST_superfamily"/>
</dbReference>
<dbReference type="FunFam" id="1.20.1050.10:FF:000031">
    <property type="entry name" value="Glutathione S-Transferase"/>
    <property type="match status" value="1"/>
</dbReference>
<dbReference type="AlphaFoldDB" id="A0AA36CTR4"/>
<feature type="domain" description="GST C-terminal" evidence="7">
    <location>
        <begin position="81"/>
        <end position="206"/>
    </location>
</feature>
<dbReference type="GO" id="GO:0005737">
    <property type="term" value="C:cytoplasm"/>
    <property type="evidence" value="ECO:0007669"/>
    <property type="project" value="UniProtKB-ARBA"/>
</dbReference>
<dbReference type="CDD" id="cd03192">
    <property type="entry name" value="GST_C_Sigma_like"/>
    <property type="match status" value="1"/>
</dbReference>
<evidence type="ECO:0000313" key="9">
    <source>
        <dbReference type="Proteomes" id="UP001177023"/>
    </source>
</evidence>
<evidence type="ECO:0000256" key="2">
    <source>
        <dbReference type="ARBA" id="ARBA00022679"/>
    </source>
</evidence>
<dbReference type="SFLD" id="SFLDG00363">
    <property type="entry name" value="AMPS_(cytGST):_Alpha-__Mu-__Pi"/>
    <property type="match status" value="1"/>
</dbReference>
<dbReference type="Pfam" id="PF02798">
    <property type="entry name" value="GST_N"/>
    <property type="match status" value="1"/>
</dbReference>
<dbReference type="PANTHER" id="PTHR11571">
    <property type="entry name" value="GLUTATHIONE S-TRANSFERASE"/>
    <property type="match status" value="1"/>
</dbReference>
<dbReference type="InterPro" id="IPR004046">
    <property type="entry name" value="GST_C"/>
</dbReference>
<reference evidence="8" key="1">
    <citation type="submission" date="2023-06" db="EMBL/GenBank/DDBJ databases">
        <authorList>
            <person name="Delattre M."/>
        </authorList>
    </citation>
    <scope>NUCLEOTIDE SEQUENCE</scope>
    <source>
        <strain evidence="8">AF72</strain>
    </source>
</reference>
<evidence type="ECO:0000256" key="1">
    <source>
        <dbReference type="ARBA" id="ARBA00012452"/>
    </source>
</evidence>